<evidence type="ECO:0008006" key="5">
    <source>
        <dbReference type="Google" id="ProtNLM"/>
    </source>
</evidence>
<accession>A0AA85J0F0</accession>
<reference evidence="3" key="1">
    <citation type="submission" date="2022-06" db="EMBL/GenBank/DDBJ databases">
        <authorList>
            <person name="Berger JAMES D."/>
            <person name="Berger JAMES D."/>
        </authorList>
    </citation>
    <scope>NUCLEOTIDE SEQUENCE [LARGE SCALE GENOMIC DNA]</scope>
</reference>
<dbReference type="AlphaFoldDB" id="A0AA85J0F0"/>
<dbReference type="InterPro" id="IPR000242">
    <property type="entry name" value="PTP_cat"/>
</dbReference>
<dbReference type="PROSITE" id="PS50055">
    <property type="entry name" value="TYR_PHOSPHATASE_PTP"/>
    <property type="match status" value="1"/>
</dbReference>
<feature type="domain" description="Tyrosine specific protein phosphatases" evidence="2">
    <location>
        <begin position="283"/>
        <end position="360"/>
    </location>
</feature>
<dbReference type="GO" id="GO:0004725">
    <property type="term" value="F:protein tyrosine phosphatase activity"/>
    <property type="evidence" value="ECO:0007669"/>
    <property type="project" value="InterPro"/>
</dbReference>
<dbReference type="SUPFAM" id="SSF52799">
    <property type="entry name" value="(Phosphotyrosine protein) phosphatases II"/>
    <property type="match status" value="1"/>
</dbReference>
<feature type="domain" description="Tyrosine-protein phosphatase" evidence="1">
    <location>
        <begin position="67"/>
        <end position="369"/>
    </location>
</feature>
<dbReference type="InterPro" id="IPR050348">
    <property type="entry name" value="Protein-Tyr_Phosphatase"/>
</dbReference>
<dbReference type="Pfam" id="PF00102">
    <property type="entry name" value="Y_phosphatase"/>
    <property type="match status" value="1"/>
</dbReference>
<dbReference type="InterPro" id="IPR000387">
    <property type="entry name" value="Tyr_Pase_dom"/>
</dbReference>
<dbReference type="Proteomes" id="UP000050795">
    <property type="component" value="Unassembled WGS sequence"/>
</dbReference>
<dbReference type="CDD" id="cd00047">
    <property type="entry name" value="PTPc"/>
    <property type="match status" value="1"/>
</dbReference>
<dbReference type="PROSITE" id="PS50056">
    <property type="entry name" value="TYR_PHOSPHATASE_2"/>
    <property type="match status" value="1"/>
</dbReference>
<dbReference type="PANTHER" id="PTHR19134">
    <property type="entry name" value="RECEPTOR-TYPE TYROSINE-PROTEIN PHOSPHATASE"/>
    <property type="match status" value="1"/>
</dbReference>
<keyword evidence="3" id="KW-1185">Reference proteome</keyword>
<dbReference type="Gene3D" id="3.90.190.10">
    <property type="entry name" value="Protein tyrosine phosphatase superfamily"/>
    <property type="match status" value="1"/>
</dbReference>
<sequence length="380" mass="44320">MGTLWNISNPFLIYLDQLTLFVIFEMTNLIYDLPEQLRTVKLCSPLIFRSQFKEYLNESLSSTKQVLIDQFNVINTKSCELEKANQLTCRAAIHPDNYYLNRYDDILPYDQTRVVLRNTNNQNLIRFSELSTNLNVGYINANFIRTIEPPISSNDTILRASNHCEFIATQGPIKSTISDFWYMIYTFKCPIIVMLTKLQCNNQTICDLYWPEKLNTVKHYKSANYQMAVSLLEVNQSDCFTKRIFKVSLSKNPDESHNVIHIHFTKWENFGVPTTENMWQLVKEYDSTYQSIVKRSNVSSIGPTVVHCSAGVGRTGTFISVLIIHRHLRSANCEWITLASVVLMLRLWRCCMIELKDQYIFLHEYFAYILNKDESQLKNN</sequence>
<dbReference type="InterPro" id="IPR016130">
    <property type="entry name" value="Tyr_Pase_AS"/>
</dbReference>
<dbReference type="PANTHER" id="PTHR19134:SF449">
    <property type="entry name" value="TYROSINE-PROTEIN PHOSPHATASE 1"/>
    <property type="match status" value="1"/>
</dbReference>
<dbReference type="PRINTS" id="PR00700">
    <property type="entry name" value="PRTYPHPHTASE"/>
</dbReference>
<protein>
    <recommendedName>
        <fullName evidence="5">Protein-tyrosine-phosphatase</fullName>
    </recommendedName>
</protein>
<evidence type="ECO:0000259" key="1">
    <source>
        <dbReference type="PROSITE" id="PS50055"/>
    </source>
</evidence>
<proteinExistence type="predicted"/>
<evidence type="ECO:0000313" key="4">
    <source>
        <dbReference type="WBParaSite" id="TREG1_117450.3"/>
    </source>
</evidence>
<dbReference type="InterPro" id="IPR003595">
    <property type="entry name" value="Tyr_Pase_cat"/>
</dbReference>
<evidence type="ECO:0000313" key="3">
    <source>
        <dbReference type="Proteomes" id="UP000050795"/>
    </source>
</evidence>
<evidence type="ECO:0000259" key="2">
    <source>
        <dbReference type="PROSITE" id="PS50056"/>
    </source>
</evidence>
<dbReference type="WBParaSite" id="TREG1_117450.3">
    <property type="protein sequence ID" value="TREG1_117450.3"/>
    <property type="gene ID" value="TREG1_117450"/>
</dbReference>
<dbReference type="InterPro" id="IPR029021">
    <property type="entry name" value="Prot-tyrosine_phosphatase-like"/>
</dbReference>
<reference evidence="4" key="2">
    <citation type="submission" date="2023-11" db="UniProtKB">
        <authorList>
            <consortium name="WormBaseParasite"/>
        </authorList>
    </citation>
    <scope>IDENTIFICATION</scope>
</reference>
<organism evidence="3 4">
    <name type="scientific">Trichobilharzia regenti</name>
    <name type="common">Nasal bird schistosome</name>
    <dbReference type="NCBI Taxonomy" id="157069"/>
    <lineage>
        <taxon>Eukaryota</taxon>
        <taxon>Metazoa</taxon>
        <taxon>Spiralia</taxon>
        <taxon>Lophotrochozoa</taxon>
        <taxon>Platyhelminthes</taxon>
        <taxon>Trematoda</taxon>
        <taxon>Digenea</taxon>
        <taxon>Strigeidida</taxon>
        <taxon>Schistosomatoidea</taxon>
        <taxon>Schistosomatidae</taxon>
        <taxon>Trichobilharzia</taxon>
    </lineage>
</organism>
<name>A0AA85J0F0_TRIRE</name>
<dbReference type="SMART" id="SM00404">
    <property type="entry name" value="PTPc_motif"/>
    <property type="match status" value="1"/>
</dbReference>
<dbReference type="PROSITE" id="PS00383">
    <property type="entry name" value="TYR_PHOSPHATASE_1"/>
    <property type="match status" value="1"/>
</dbReference>
<dbReference type="SMART" id="SM00194">
    <property type="entry name" value="PTPc"/>
    <property type="match status" value="1"/>
</dbReference>